<keyword evidence="1" id="KW-1185">Reference proteome</keyword>
<name>A0A1I8BIA7_MELHA</name>
<reference evidence="2" key="1">
    <citation type="submission" date="2016-11" db="UniProtKB">
        <authorList>
            <consortium name="WormBaseParasite"/>
        </authorList>
    </citation>
    <scope>IDENTIFICATION</scope>
</reference>
<proteinExistence type="predicted"/>
<protein>
    <submittedName>
        <fullName evidence="2">Lipocalin-like domain-containing protein</fullName>
    </submittedName>
</protein>
<dbReference type="Proteomes" id="UP000095281">
    <property type="component" value="Unplaced"/>
</dbReference>
<evidence type="ECO:0000313" key="2">
    <source>
        <dbReference type="WBParaSite" id="MhA1_Contig253.frz3.gene41"/>
    </source>
</evidence>
<evidence type="ECO:0000313" key="1">
    <source>
        <dbReference type="Proteomes" id="UP000095281"/>
    </source>
</evidence>
<accession>A0A1I8BIA7</accession>
<sequence length="57" mass="6671">MDGEDTLTEKHIRLDKEGKAEPEDAGEVYRYTVDNDKLLLTLEKDSIIARRFFTRVE</sequence>
<dbReference type="AlphaFoldDB" id="A0A1I8BIA7"/>
<organism evidence="1 2">
    <name type="scientific">Meloidogyne hapla</name>
    <name type="common">Root-knot nematode worm</name>
    <dbReference type="NCBI Taxonomy" id="6305"/>
    <lineage>
        <taxon>Eukaryota</taxon>
        <taxon>Metazoa</taxon>
        <taxon>Ecdysozoa</taxon>
        <taxon>Nematoda</taxon>
        <taxon>Chromadorea</taxon>
        <taxon>Rhabditida</taxon>
        <taxon>Tylenchina</taxon>
        <taxon>Tylenchomorpha</taxon>
        <taxon>Tylenchoidea</taxon>
        <taxon>Meloidogynidae</taxon>
        <taxon>Meloidogyninae</taxon>
        <taxon>Meloidogyne</taxon>
    </lineage>
</organism>
<dbReference type="WBParaSite" id="MhA1_Contig253.frz3.gene41">
    <property type="protein sequence ID" value="MhA1_Contig253.frz3.gene41"/>
    <property type="gene ID" value="MhA1_Contig253.frz3.gene41"/>
</dbReference>